<proteinExistence type="predicted"/>
<dbReference type="Proteomes" id="UP000176377">
    <property type="component" value="Unassembled WGS sequence"/>
</dbReference>
<accession>A0A1F6DG08</accession>
<name>A0A1F6DG08_9BACT</name>
<reference evidence="1 2" key="1">
    <citation type="journal article" date="2016" name="Nat. Commun.">
        <title>Thousands of microbial genomes shed light on interconnected biogeochemical processes in an aquifer system.</title>
        <authorList>
            <person name="Anantharaman K."/>
            <person name="Brown C.T."/>
            <person name="Hug L.A."/>
            <person name="Sharon I."/>
            <person name="Castelle C.J."/>
            <person name="Probst A.J."/>
            <person name="Thomas B.C."/>
            <person name="Singh A."/>
            <person name="Wilkins M.J."/>
            <person name="Karaoz U."/>
            <person name="Brodie E.L."/>
            <person name="Williams K.H."/>
            <person name="Hubbard S.S."/>
            <person name="Banfield J.F."/>
        </authorList>
    </citation>
    <scope>NUCLEOTIDE SEQUENCE [LARGE SCALE GENOMIC DNA]</scope>
</reference>
<dbReference type="AlphaFoldDB" id="A0A1F6DG08"/>
<evidence type="ECO:0000313" key="1">
    <source>
        <dbReference type="EMBL" id="OGG60379.1"/>
    </source>
</evidence>
<gene>
    <name evidence="1" type="ORF">A2765_02940</name>
</gene>
<comment type="caution">
    <text evidence="1">The sequence shown here is derived from an EMBL/GenBank/DDBJ whole genome shotgun (WGS) entry which is preliminary data.</text>
</comment>
<dbReference type="EMBL" id="MFLA01000010">
    <property type="protein sequence ID" value="OGG60379.1"/>
    <property type="molecule type" value="Genomic_DNA"/>
</dbReference>
<organism evidence="1 2">
    <name type="scientific">Candidatus Kaiserbacteria bacterium RIFCSPHIGHO2_01_FULL_56_24</name>
    <dbReference type="NCBI Taxonomy" id="1798487"/>
    <lineage>
        <taxon>Bacteria</taxon>
        <taxon>Candidatus Kaiseribacteriota</taxon>
    </lineage>
</organism>
<protein>
    <submittedName>
        <fullName evidence="1">Uncharacterized protein</fullName>
    </submittedName>
</protein>
<evidence type="ECO:0000313" key="2">
    <source>
        <dbReference type="Proteomes" id="UP000176377"/>
    </source>
</evidence>
<sequence>MVKPALDEDERAEIQRIVNNLKVLQARTTHMMVARHISTAWYDLERFLGGEPPDIQPNYDQELERKYGKSG</sequence>